<keyword evidence="1" id="KW-0472">Membrane</keyword>
<organism evidence="3 4">
    <name type="scientific">Papaver atlanticum</name>
    <dbReference type="NCBI Taxonomy" id="357466"/>
    <lineage>
        <taxon>Eukaryota</taxon>
        <taxon>Viridiplantae</taxon>
        <taxon>Streptophyta</taxon>
        <taxon>Embryophyta</taxon>
        <taxon>Tracheophyta</taxon>
        <taxon>Spermatophyta</taxon>
        <taxon>Magnoliopsida</taxon>
        <taxon>Ranunculales</taxon>
        <taxon>Papaveraceae</taxon>
        <taxon>Papaveroideae</taxon>
        <taxon>Papaver</taxon>
    </lineage>
</organism>
<reference evidence="3" key="1">
    <citation type="submission" date="2022-04" db="EMBL/GenBank/DDBJ databases">
        <title>A functionally conserved STORR gene fusion in Papaver species that diverged 16.8 million years ago.</title>
        <authorList>
            <person name="Catania T."/>
        </authorList>
    </citation>
    <scope>NUCLEOTIDE SEQUENCE</scope>
    <source>
        <strain evidence="3">S-188037</strain>
    </source>
</reference>
<evidence type="ECO:0000313" key="3">
    <source>
        <dbReference type="EMBL" id="KAI3935552.1"/>
    </source>
</evidence>
<dbReference type="GO" id="GO:0006629">
    <property type="term" value="P:lipid metabolic process"/>
    <property type="evidence" value="ECO:0007669"/>
    <property type="project" value="InterPro"/>
</dbReference>
<keyword evidence="4" id="KW-1185">Reference proteome</keyword>
<protein>
    <recommendedName>
        <fullName evidence="2">Fungal lipase-type domain-containing protein</fullName>
    </recommendedName>
</protein>
<accession>A0AAD4T3W3</accession>
<dbReference type="InterPro" id="IPR029058">
    <property type="entry name" value="AB_hydrolase_fold"/>
</dbReference>
<dbReference type="Gene3D" id="3.40.50.1820">
    <property type="entry name" value="alpha/beta hydrolase"/>
    <property type="match status" value="1"/>
</dbReference>
<dbReference type="Pfam" id="PF01764">
    <property type="entry name" value="Lipase_3"/>
    <property type="match status" value="1"/>
</dbReference>
<dbReference type="AlphaFoldDB" id="A0AAD4T3W3"/>
<dbReference type="SUPFAM" id="SSF53474">
    <property type="entry name" value="alpha/beta-Hydrolases"/>
    <property type="match status" value="1"/>
</dbReference>
<comment type="caution">
    <text evidence="3">The sequence shown here is derived from an EMBL/GenBank/DDBJ whole genome shotgun (WGS) entry which is preliminary data.</text>
</comment>
<name>A0AAD4T3W3_9MAGN</name>
<sequence>MNYQANPTDSDFEASGLSRLTTVNWQDEHHRRSITASLVQGVYELEHARQKNFQECKAWWEFFDYQLLDKLTDNIYSDSSIFGAIYEFTPKARNNYSIEAPTYVIAFRGTIMERHSFVRDMKLNIKILKNKLHRTSCIEKAIQAVKDKASIHGATIWLAGHSLGSAIAMFAGKDMAKTGKFLTSYLFNPPFVAFPMKRGILVAGTFMITAALTVFIRDHEERQHSENRFKELRNWVPKLYLHESDPICTGYIRYFKLLERMQRYGVGVIGRLAAQNSLKGLFMEYFGMEYCSEELHLIPSACVTTSCTPKRHAHDLSQWFRDDSVSDPKMYCYNNAEETV</sequence>
<dbReference type="Proteomes" id="UP001202328">
    <property type="component" value="Unassembled WGS sequence"/>
</dbReference>
<dbReference type="PANTHER" id="PTHR31479:SF2">
    <property type="entry name" value="ALPHA_BETA-HYDROLASES SUPERFAMILY PROTEIN"/>
    <property type="match status" value="1"/>
</dbReference>
<evidence type="ECO:0000313" key="4">
    <source>
        <dbReference type="Proteomes" id="UP001202328"/>
    </source>
</evidence>
<evidence type="ECO:0000256" key="1">
    <source>
        <dbReference type="SAM" id="Phobius"/>
    </source>
</evidence>
<feature type="transmembrane region" description="Helical" evidence="1">
    <location>
        <begin position="199"/>
        <end position="216"/>
    </location>
</feature>
<dbReference type="InterPro" id="IPR002921">
    <property type="entry name" value="Fungal_lipase-type"/>
</dbReference>
<feature type="domain" description="Fungal lipase-type" evidence="2">
    <location>
        <begin position="137"/>
        <end position="182"/>
    </location>
</feature>
<evidence type="ECO:0000259" key="2">
    <source>
        <dbReference type="Pfam" id="PF01764"/>
    </source>
</evidence>
<dbReference type="PANTHER" id="PTHR31479">
    <property type="entry name" value="ALPHA/BETA-HYDROLASES SUPERFAMILY PROTEIN"/>
    <property type="match status" value="1"/>
</dbReference>
<gene>
    <name evidence="3" type="ORF">MKW98_012744</name>
</gene>
<proteinExistence type="predicted"/>
<keyword evidence="1" id="KW-1133">Transmembrane helix</keyword>
<keyword evidence="1" id="KW-0812">Transmembrane</keyword>
<dbReference type="EMBL" id="JAJJMB010006252">
    <property type="protein sequence ID" value="KAI3935552.1"/>
    <property type="molecule type" value="Genomic_DNA"/>
</dbReference>